<dbReference type="Pfam" id="PF00627">
    <property type="entry name" value="UBA"/>
    <property type="match status" value="2"/>
</dbReference>
<evidence type="ECO:0000256" key="9">
    <source>
        <dbReference type="ARBA" id="ARBA00022786"/>
    </source>
</evidence>
<reference evidence="21 22" key="2">
    <citation type="submission" date="2017-02" db="EMBL/GenBank/DDBJ databases">
        <title>A genome survey and senescence transcriptome analysis in Lentinula edodes.</title>
        <authorList>
            <person name="Sakamoto Y."/>
            <person name="Nakade K."/>
            <person name="Sato S."/>
            <person name="Yoshida Y."/>
            <person name="Miyazaki K."/>
            <person name="Natsume S."/>
            <person name="Konno N."/>
        </authorList>
    </citation>
    <scope>NUCLEOTIDE SEQUENCE [LARGE SCALE GENOMIC DNA]</scope>
    <source>
        <strain evidence="21 22">NBRC 111202</strain>
    </source>
</reference>
<evidence type="ECO:0000256" key="12">
    <source>
        <dbReference type="ARBA" id="ARBA00022833"/>
    </source>
</evidence>
<evidence type="ECO:0000256" key="3">
    <source>
        <dbReference type="ARBA" id="ARBA00012759"/>
    </source>
</evidence>
<dbReference type="PROSITE" id="PS50030">
    <property type="entry name" value="UBA"/>
    <property type="match status" value="2"/>
</dbReference>
<dbReference type="InterPro" id="IPR009060">
    <property type="entry name" value="UBA-like_sf"/>
</dbReference>
<dbReference type="Proteomes" id="UP000188533">
    <property type="component" value="Unassembled WGS sequence"/>
</dbReference>
<dbReference type="Gene3D" id="3.30.40.10">
    <property type="entry name" value="Zinc/RING finger domain, C3HC4 (zinc finger)"/>
    <property type="match status" value="2"/>
</dbReference>
<gene>
    <name evidence="21" type="ORF">LENED_002627</name>
</gene>
<evidence type="ECO:0000256" key="5">
    <source>
        <dbReference type="ARBA" id="ARBA00022670"/>
    </source>
</evidence>
<keyword evidence="22" id="KW-1185">Reference proteome</keyword>
<dbReference type="InterPro" id="IPR013083">
    <property type="entry name" value="Znf_RING/FYVE/PHD"/>
</dbReference>
<dbReference type="GO" id="GO:0008270">
    <property type="term" value="F:zinc ion binding"/>
    <property type="evidence" value="ECO:0007669"/>
    <property type="project" value="UniProtKB-KW"/>
</dbReference>
<evidence type="ECO:0000259" key="20">
    <source>
        <dbReference type="PROSITE" id="PS50271"/>
    </source>
</evidence>
<evidence type="ECO:0000256" key="11">
    <source>
        <dbReference type="ARBA" id="ARBA00022807"/>
    </source>
</evidence>
<dbReference type="PROSITE" id="PS00972">
    <property type="entry name" value="USP_1"/>
    <property type="match status" value="1"/>
</dbReference>
<dbReference type="Gene3D" id="1.10.8.10">
    <property type="entry name" value="DNA helicase RuvA subunit, C-terminal domain"/>
    <property type="match status" value="2"/>
</dbReference>
<dbReference type="SMART" id="SM00290">
    <property type="entry name" value="ZnF_UBP"/>
    <property type="match status" value="2"/>
</dbReference>
<keyword evidence="10 21" id="KW-0378">Hydrolase</keyword>
<dbReference type="InterPro" id="IPR050164">
    <property type="entry name" value="Peptidase_C19"/>
</dbReference>
<dbReference type="CDD" id="cd14386">
    <property type="entry name" value="UBA2_UBP5"/>
    <property type="match status" value="1"/>
</dbReference>
<accession>A0A1Q3E1E3</accession>
<feature type="domain" description="UBA" evidence="18">
    <location>
        <begin position="684"/>
        <end position="724"/>
    </location>
</feature>
<sequence>MSPEHKKCTHLAQVASLQPPKLSQSVHREECTQCFDDQDTSLGISVCLICFNGGCLSTERHHAQTHWKKTGHLFSIDVKRVRKEKDEKSVSQRAEGSEPPLKMTKLAILEEREEDKYDYLTSVRCWDCDTFVTDESSSKIPSLISSILTSPSSARQSEVQAWEEEILPCEHTLTLDQLPLSAQPIAEAGHATCSSCDLTSNLWLCLTCGSLGCGRAQFGVTNGGNGHGLAHYQATRHPVAVKLGTITPEGNADIYCYLCDDSKLDPSLSNHLAIFGINLSAQTKTELSVTEMQIEHNLKYDFSLTNEDGKALEPIHGKGLTGLRNLGNSCYMASVLQTIFALPEFKERYYALESARAQDHAEICPEPLPADCVECQMRKIADGLLSGRYTNPAPSHINASSHAGVTDPTIPAFQQGLKPSTFKTLVGRGHHEFSTMKQQDSEEFLEYLVSVLRRDWKKRGGEDPTRIFSYSTSQRLQCTECRKVRYRTDENDVLSIAVPAIEKGKDPQNEKMLYGDVSLIQCIDSLLAPEPLEDYHCPSCKKPVVAAKQTLVSSFPSVLVIHAKKFQLVNWVPAKLDIPLVLPDEDVLEFTEKHFGKGLQPDEEELPEDEPAVQEASLPQFNENALAALQGMGFPLIRCQKALLATGNTDNAEVAMEWLFGHMEDPDIDEPIQPVTSSPMLGPEPSAEQISMLSDMGFTSAQAKKALRETGNDMERAVDWLFNHPDDIGDDNTVPAPAPQETQPKPLTDSTLLPARYRLKAFISHKGPSVHSGHYVAHIRMHVSASSNDGKEDASMDLDSKEEERWVLFNDEKVVKADEESQWRLYADCQGEPLNIIISGNSDEAVLKDQETDGGLRNYWLSFDYAGECLGQHAGSQQAANLGDNNGILNETDEIRYDYNDPQLGANSGAIFMASSYELPLTDGHDIVLNGYNLGRDWIIGNITQTNIPTLNLTNSSSYSGTTSYGGYTYSTTVKYVTGLLNNTSVGINHNLTVMTSSSNATDGFVAVLEVKITEKPANSADLLIPFFGWQLPPLLPLFFATILPLISL</sequence>
<dbReference type="Pfam" id="PF17807">
    <property type="entry name" value="zf-UBP_var"/>
    <property type="match status" value="1"/>
</dbReference>
<dbReference type="GO" id="GO:0006508">
    <property type="term" value="P:proteolysis"/>
    <property type="evidence" value="ECO:0007669"/>
    <property type="project" value="UniProtKB-KW"/>
</dbReference>
<dbReference type="CDD" id="cd02658">
    <property type="entry name" value="Peptidase_C19B"/>
    <property type="match status" value="1"/>
</dbReference>
<dbReference type="PROSITE" id="PS50235">
    <property type="entry name" value="USP_3"/>
    <property type="match status" value="1"/>
</dbReference>
<feature type="region of interest" description="Disordered" evidence="17">
    <location>
        <begin position="728"/>
        <end position="748"/>
    </location>
</feature>
<keyword evidence="9" id="KW-0833">Ubl conjugation pathway</keyword>
<dbReference type="AlphaFoldDB" id="A0A1Q3E1E3"/>
<dbReference type="Pfam" id="PF02148">
    <property type="entry name" value="zf-UBP"/>
    <property type="match status" value="1"/>
</dbReference>
<dbReference type="GO" id="GO:0016579">
    <property type="term" value="P:protein deubiquitination"/>
    <property type="evidence" value="ECO:0007669"/>
    <property type="project" value="InterPro"/>
</dbReference>
<evidence type="ECO:0000259" key="19">
    <source>
        <dbReference type="PROSITE" id="PS50235"/>
    </source>
</evidence>
<dbReference type="EC" id="3.4.19.12" evidence="3"/>
<dbReference type="FunFam" id="3.30.40.10:FF:000587">
    <property type="entry name" value="Ubiquitin carboxyl-terminal hydrolase"/>
    <property type="match status" value="1"/>
</dbReference>
<comment type="caution">
    <text evidence="21">The sequence shown here is derived from an EMBL/GenBank/DDBJ whole genome shotgun (WGS) entry which is preliminary data.</text>
</comment>
<dbReference type="SUPFAM" id="SSF57850">
    <property type="entry name" value="RING/U-box"/>
    <property type="match status" value="2"/>
</dbReference>
<evidence type="ECO:0000256" key="4">
    <source>
        <dbReference type="ARBA" id="ARBA00014611"/>
    </source>
</evidence>
<dbReference type="FunFam" id="3.30.40.10:FF:000396">
    <property type="entry name" value="Ubiquitin carboxyl-terminal hydrolase"/>
    <property type="match status" value="1"/>
</dbReference>
<protein>
    <recommendedName>
        <fullName evidence="4">Ubiquitin carboxyl-terminal hydrolase 14</fullName>
        <ecNumber evidence="3">3.4.19.12</ecNumber>
    </recommendedName>
    <alternativeName>
        <fullName evidence="13">Deubiquitinating enzyme 14</fullName>
    </alternativeName>
    <alternativeName>
        <fullName evidence="14">Ubiquitin thioesterase 14</fullName>
    </alternativeName>
    <alternativeName>
        <fullName evidence="15">Ubiquitin-specific-processing protease 14</fullName>
    </alternativeName>
</protein>
<dbReference type="InterPro" id="IPR038765">
    <property type="entry name" value="Papain-like_cys_pep_sf"/>
</dbReference>
<evidence type="ECO:0000256" key="14">
    <source>
        <dbReference type="ARBA" id="ARBA00029889"/>
    </source>
</evidence>
<keyword evidence="5" id="KW-0645">Protease</keyword>
<dbReference type="InterPro" id="IPR041432">
    <property type="entry name" value="UBP13_Znf-UBP_var"/>
</dbReference>
<comment type="similarity">
    <text evidence="2">Belongs to the peptidase C19 family.</text>
</comment>
<name>A0A1Q3E1E3_LENED</name>
<keyword evidence="12" id="KW-0862">Zinc</keyword>
<dbReference type="PROSITE" id="PS50271">
    <property type="entry name" value="ZF_UBP"/>
    <property type="match status" value="2"/>
</dbReference>
<evidence type="ECO:0000256" key="2">
    <source>
        <dbReference type="ARBA" id="ARBA00009085"/>
    </source>
</evidence>
<dbReference type="InterPro" id="IPR018200">
    <property type="entry name" value="USP_CS"/>
</dbReference>
<dbReference type="SMART" id="SM00165">
    <property type="entry name" value="UBA"/>
    <property type="match status" value="2"/>
</dbReference>
<dbReference type="FunFam" id="1.10.8.10:FF:000086">
    <property type="entry name" value="Ubiquitin carboxyl-terminal hydrolase"/>
    <property type="match status" value="1"/>
</dbReference>
<dbReference type="InterPro" id="IPR001394">
    <property type="entry name" value="Peptidase_C19_UCH"/>
</dbReference>
<keyword evidence="6" id="KW-0479">Metal-binding</keyword>
<dbReference type="Pfam" id="PF00443">
    <property type="entry name" value="UCH"/>
    <property type="match status" value="1"/>
</dbReference>
<feature type="domain" description="UBA" evidence="18">
    <location>
        <begin position="620"/>
        <end position="662"/>
    </location>
</feature>
<evidence type="ECO:0000313" key="21">
    <source>
        <dbReference type="EMBL" id="GAW01057.1"/>
    </source>
</evidence>
<dbReference type="Gene3D" id="3.90.70.10">
    <property type="entry name" value="Cysteine proteinases"/>
    <property type="match status" value="1"/>
</dbReference>
<dbReference type="SUPFAM" id="SSF54001">
    <property type="entry name" value="Cysteine proteinases"/>
    <property type="match status" value="1"/>
</dbReference>
<dbReference type="InterPro" id="IPR001607">
    <property type="entry name" value="Znf_UBP"/>
</dbReference>
<comment type="catalytic activity">
    <reaction evidence="1">
        <text>Thiol-dependent hydrolysis of ester, thioester, amide, peptide and isopeptide bonds formed by the C-terminal Gly of ubiquitin (a 76-residue protein attached to proteins as an intracellular targeting signal).</text>
        <dbReference type="EC" id="3.4.19.12"/>
    </reaction>
</comment>
<dbReference type="GO" id="GO:0005634">
    <property type="term" value="C:nucleus"/>
    <property type="evidence" value="ECO:0007669"/>
    <property type="project" value="TreeGrafter"/>
</dbReference>
<dbReference type="InterPro" id="IPR015940">
    <property type="entry name" value="UBA"/>
</dbReference>
<evidence type="ECO:0000256" key="10">
    <source>
        <dbReference type="ARBA" id="ARBA00022801"/>
    </source>
</evidence>
<dbReference type="CDD" id="cd14385">
    <property type="entry name" value="UBA1_spUBP14_like"/>
    <property type="match status" value="1"/>
</dbReference>
<dbReference type="GO" id="GO:0004843">
    <property type="term" value="F:cysteine-type deubiquitinase activity"/>
    <property type="evidence" value="ECO:0007669"/>
    <property type="project" value="UniProtKB-EC"/>
</dbReference>
<evidence type="ECO:0000256" key="15">
    <source>
        <dbReference type="ARBA" id="ARBA00032096"/>
    </source>
</evidence>
<dbReference type="InterPro" id="IPR028889">
    <property type="entry name" value="USP"/>
</dbReference>
<evidence type="ECO:0000313" key="22">
    <source>
        <dbReference type="Proteomes" id="UP000188533"/>
    </source>
</evidence>
<evidence type="ECO:0000256" key="6">
    <source>
        <dbReference type="ARBA" id="ARBA00022723"/>
    </source>
</evidence>
<keyword evidence="8 16" id="KW-0863">Zinc-finger</keyword>
<evidence type="ECO:0000256" key="1">
    <source>
        <dbReference type="ARBA" id="ARBA00000707"/>
    </source>
</evidence>
<dbReference type="PANTHER" id="PTHR24006:SF664">
    <property type="entry name" value="UBIQUITIN CARBOXYL-TERMINAL HYDROLASE"/>
    <property type="match status" value="1"/>
</dbReference>
<dbReference type="GO" id="GO:0005829">
    <property type="term" value="C:cytosol"/>
    <property type="evidence" value="ECO:0007669"/>
    <property type="project" value="TreeGrafter"/>
</dbReference>
<dbReference type="STRING" id="5353.A0A1Q3E1E3"/>
<dbReference type="PANTHER" id="PTHR24006">
    <property type="entry name" value="UBIQUITIN CARBOXYL-TERMINAL HYDROLASE"/>
    <property type="match status" value="1"/>
</dbReference>
<evidence type="ECO:0000256" key="16">
    <source>
        <dbReference type="PROSITE-ProRule" id="PRU00502"/>
    </source>
</evidence>
<organism evidence="21 22">
    <name type="scientific">Lentinula edodes</name>
    <name type="common">Shiitake mushroom</name>
    <name type="synonym">Lentinus edodes</name>
    <dbReference type="NCBI Taxonomy" id="5353"/>
    <lineage>
        <taxon>Eukaryota</taxon>
        <taxon>Fungi</taxon>
        <taxon>Dikarya</taxon>
        <taxon>Basidiomycota</taxon>
        <taxon>Agaricomycotina</taxon>
        <taxon>Agaricomycetes</taxon>
        <taxon>Agaricomycetidae</taxon>
        <taxon>Agaricales</taxon>
        <taxon>Marasmiineae</taxon>
        <taxon>Omphalotaceae</taxon>
        <taxon>Lentinula</taxon>
    </lineage>
</organism>
<proteinExistence type="inferred from homology"/>
<evidence type="ECO:0000256" key="7">
    <source>
        <dbReference type="ARBA" id="ARBA00022737"/>
    </source>
</evidence>
<evidence type="ECO:0000256" key="8">
    <source>
        <dbReference type="ARBA" id="ARBA00022771"/>
    </source>
</evidence>
<feature type="domain" description="UBP-type" evidence="20">
    <location>
        <begin position="6"/>
        <end position="123"/>
    </location>
</feature>
<feature type="domain" description="UBP-type" evidence="20">
    <location>
        <begin position="167"/>
        <end position="279"/>
    </location>
</feature>
<dbReference type="FunFam" id="1.10.8.10:FF:000103">
    <property type="entry name" value="Ubiquitin carboxyl-terminal hydrolase"/>
    <property type="match status" value="1"/>
</dbReference>
<evidence type="ECO:0000259" key="18">
    <source>
        <dbReference type="PROSITE" id="PS50030"/>
    </source>
</evidence>
<dbReference type="SUPFAM" id="SSF46934">
    <property type="entry name" value="UBA-like"/>
    <property type="match status" value="1"/>
</dbReference>
<evidence type="ECO:0000256" key="13">
    <source>
        <dbReference type="ARBA" id="ARBA00029877"/>
    </source>
</evidence>
<dbReference type="EMBL" id="BDGU01000051">
    <property type="protein sequence ID" value="GAW01057.1"/>
    <property type="molecule type" value="Genomic_DNA"/>
</dbReference>
<reference evidence="21 22" key="1">
    <citation type="submission" date="2016-08" db="EMBL/GenBank/DDBJ databases">
        <authorList>
            <consortium name="Lentinula edodes genome sequencing consortium"/>
            <person name="Sakamoto Y."/>
            <person name="Nakade K."/>
            <person name="Sato S."/>
            <person name="Yoshida Y."/>
            <person name="Miyazaki K."/>
            <person name="Natsume S."/>
            <person name="Konno N."/>
        </authorList>
    </citation>
    <scope>NUCLEOTIDE SEQUENCE [LARGE SCALE GENOMIC DNA]</scope>
    <source>
        <strain evidence="21 22">NBRC 111202</strain>
    </source>
</reference>
<dbReference type="PROSITE" id="PS00973">
    <property type="entry name" value="USP_2"/>
    <property type="match status" value="1"/>
</dbReference>
<keyword evidence="7" id="KW-0677">Repeat</keyword>
<feature type="domain" description="USP" evidence="19">
    <location>
        <begin position="321"/>
        <end position="841"/>
    </location>
</feature>
<keyword evidence="11" id="KW-0788">Thiol protease</keyword>
<evidence type="ECO:0000256" key="17">
    <source>
        <dbReference type="SAM" id="MobiDB-lite"/>
    </source>
</evidence>